<keyword evidence="2" id="KW-1185">Reference proteome</keyword>
<organism evidence="1 2">
    <name type="scientific">Staphylococcus pettenkoferi</name>
    <dbReference type="NCBI Taxonomy" id="170573"/>
    <lineage>
        <taxon>Bacteria</taxon>
        <taxon>Bacillati</taxon>
        <taxon>Bacillota</taxon>
        <taxon>Bacilli</taxon>
        <taxon>Bacillales</taxon>
        <taxon>Staphylococcaceae</taxon>
        <taxon>Staphylococcus</taxon>
    </lineage>
</organism>
<reference evidence="1" key="1">
    <citation type="journal article" date="2022" name="Int. J. Mol. Sci.">
        <title>Phenotypic and Genotypic Virulence Characterisation of Staphylococcus pettenkoferi Strains Isolated from Human Bloodstream and Diabetic Foot Infections.</title>
        <authorList>
            <person name="Magnan C."/>
            <person name="Ahmad-Mansour N."/>
            <person name="Pouget C."/>
            <person name="Morsli M."/>
            <person name="Huc-Brandt S."/>
            <person name="Pantel A."/>
            <person name="Dunyach-Remy C."/>
            <person name="Sotto A."/>
            <person name="Molle V."/>
            <person name="Lavigne J.-P."/>
        </authorList>
    </citation>
    <scope>NUCLEOTIDE SEQUENCE</scope>
    <source>
        <strain evidence="1">NSP012P</strain>
    </source>
</reference>
<evidence type="ECO:0000313" key="1">
    <source>
        <dbReference type="EMBL" id="MCY1583315.1"/>
    </source>
</evidence>
<dbReference type="RefSeq" id="WP_145458193.1">
    <property type="nucleotide sequence ID" value="NZ_JANSLD010000027.1"/>
</dbReference>
<evidence type="ECO:0000313" key="2">
    <source>
        <dbReference type="Proteomes" id="UP001072952"/>
    </source>
</evidence>
<sequence>MDNGVLSIRKLLVSLKVSYKDAQDTEYQENQKLFIEMGWAIRRLLENNQITYFDNFNDTHIKQLIFDEMKFDV</sequence>
<dbReference type="EMBL" id="JANSLD010000027">
    <property type="protein sequence ID" value="MCY1583315.1"/>
    <property type="molecule type" value="Genomic_DNA"/>
</dbReference>
<proteinExistence type="predicted"/>
<comment type="caution">
    <text evidence="1">The sequence shown here is derived from an EMBL/GenBank/DDBJ whole genome shotgun (WGS) entry which is preliminary data.</text>
</comment>
<reference evidence="1" key="2">
    <citation type="submission" date="2022-08" db="EMBL/GenBank/DDBJ databases">
        <authorList>
            <person name="Magnan C."/>
        </authorList>
    </citation>
    <scope>NUCLEOTIDE SEQUENCE</scope>
    <source>
        <strain evidence="1">NSP012P</strain>
    </source>
</reference>
<dbReference type="Proteomes" id="UP001072952">
    <property type="component" value="Unassembled WGS sequence"/>
</dbReference>
<protein>
    <submittedName>
        <fullName evidence="1">Uncharacterized protein</fullName>
    </submittedName>
</protein>
<gene>
    <name evidence="1" type="ORF">NW133_07210</name>
</gene>
<name>A0ABT4BNH9_9STAP</name>
<accession>A0ABT4BNH9</accession>